<dbReference type="Proteomes" id="UP000499080">
    <property type="component" value="Unassembled WGS sequence"/>
</dbReference>
<comment type="caution">
    <text evidence="1">The sequence shown here is derived from an EMBL/GenBank/DDBJ whole genome shotgun (WGS) entry which is preliminary data.</text>
</comment>
<gene>
    <name evidence="1" type="ORF">AVEN_93805_1</name>
</gene>
<sequence>MELTACDEQRTEGCYHRAKHNPPKVRLSRNAITLSIRQPPDVVSGLNCGMFTLGEQASVRHSGGATRNVRKTLHLSVPFSLDPAPMEKGDDFVCASA</sequence>
<organism evidence="1 2">
    <name type="scientific">Araneus ventricosus</name>
    <name type="common">Orbweaver spider</name>
    <name type="synonym">Epeira ventricosa</name>
    <dbReference type="NCBI Taxonomy" id="182803"/>
    <lineage>
        <taxon>Eukaryota</taxon>
        <taxon>Metazoa</taxon>
        <taxon>Ecdysozoa</taxon>
        <taxon>Arthropoda</taxon>
        <taxon>Chelicerata</taxon>
        <taxon>Arachnida</taxon>
        <taxon>Araneae</taxon>
        <taxon>Araneomorphae</taxon>
        <taxon>Entelegynae</taxon>
        <taxon>Araneoidea</taxon>
        <taxon>Araneidae</taxon>
        <taxon>Araneus</taxon>
    </lineage>
</organism>
<reference evidence="1 2" key="1">
    <citation type="journal article" date="2019" name="Sci. Rep.">
        <title>Orb-weaving spider Araneus ventricosus genome elucidates the spidroin gene catalogue.</title>
        <authorList>
            <person name="Kono N."/>
            <person name="Nakamura H."/>
            <person name="Ohtoshi R."/>
            <person name="Moran D.A.P."/>
            <person name="Shinohara A."/>
            <person name="Yoshida Y."/>
            <person name="Fujiwara M."/>
            <person name="Mori M."/>
            <person name="Tomita M."/>
            <person name="Arakawa K."/>
        </authorList>
    </citation>
    <scope>NUCLEOTIDE SEQUENCE [LARGE SCALE GENOMIC DNA]</scope>
</reference>
<dbReference type="OrthoDB" id="10339726at2759"/>
<evidence type="ECO:0000313" key="2">
    <source>
        <dbReference type="Proteomes" id="UP000499080"/>
    </source>
</evidence>
<proteinExistence type="predicted"/>
<dbReference type="AlphaFoldDB" id="A0A4Y2AXG4"/>
<dbReference type="EMBL" id="BGPR01000039">
    <property type="protein sequence ID" value="GBL84762.1"/>
    <property type="molecule type" value="Genomic_DNA"/>
</dbReference>
<keyword evidence="2" id="KW-1185">Reference proteome</keyword>
<accession>A0A4Y2AXG4</accession>
<name>A0A4Y2AXG4_ARAVE</name>
<protein>
    <submittedName>
        <fullName evidence="1">Uncharacterized protein</fullName>
    </submittedName>
</protein>
<evidence type="ECO:0000313" key="1">
    <source>
        <dbReference type="EMBL" id="GBL84762.1"/>
    </source>
</evidence>